<evidence type="ECO:0000313" key="2">
    <source>
        <dbReference type="EMBL" id="GBM40704.1"/>
    </source>
</evidence>
<dbReference type="InterPro" id="IPR041426">
    <property type="entry name" value="Mos1_HTH"/>
</dbReference>
<feature type="domain" description="Mos1 transposase HTH" evidence="1">
    <location>
        <begin position="14"/>
        <end position="58"/>
    </location>
</feature>
<proteinExistence type="predicted"/>
<evidence type="ECO:0000259" key="1">
    <source>
        <dbReference type="Pfam" id="PF17906"/>
    </source>
</evidence>
<dbReference type="Gene3D" id="1.10.10.1450">
    <property type="match status" value="1"/>
</dbReference>
<protein>
    <recommendedName>
        <fullName evidence="1">Mos1 transposase HTH domain-containing protein</fullName>
    </recommendedName>
</protein>
<dbReference type="AlphaFoldDB" id="A0A4Y2FM44"/>
<dbReference type="EMBL" id="BGPR01000939">
    <property type="protein sequence ID" value="GBM40704.1"/>
    <property type="molecule type" value="Genomic_DNA"/>
</dbReference>
<accession>A0A4Y2FM44</accession>
<organism evidence="2 3">
    <name type="scientific">Araneus ventricosus</name>
    <name type="common">Orbweaver spider</name>
    <name type="synonym">Epeira ventricosa</name>
    <dbReference type="NCBI Taxonomy" id="182803"/>
    <lineage>
        <taxon>Eukaryota</taxon>
        <taxon>Metazoa</taxon>
        <taxon>Ecdysozoa</taxon>
        <taxon>Arthropoda</taxon>
        <taxon>Chelicerata</taxon>
        <taxon>Arachnida</taxon>
        <taxon>Araneae</taxon>
        <taxon>Araneomorphae</taxon>
        <taxon>Entelegynae</taxon>
        <taxon>Araneoidea</taxon>
        <taxon>Araneidae</taxon>
        <taxon>Araneus</taxon>
    </lineage>
</organism>
<dbReference type="PANTHER" id="PTHR46060:SF1">
    <property type="entry name" value="MARINER MOS1 TRANSPOSASE-LIKE PROTEIN"/>
    <property type="match status" value="1"/>
</dbReference>
<gene>
    <name evidence="2" type="ORF">AVEN_159674_1</name>
</gene>
<keyword evidence="3" id="KW-1185">Reference proteome</keyword>
<sequence>MVLVITSSIVEEQRAVMRFLFEKGKKVGKIHSEMVEVYGKDCIDCTNVGRWCKMFQDGRTSLADEVRSGRPVPSSTCLNVDEIGIVILENRCTALNEIKENVATFLMDLPGVLFMRT</sequence>
<dbReference type="PANTHER" id="PTHR46060">
    <property type="entry name" value="MARINER MOS1 TRANSPOSASE-LIKE PROTEIN"/>
    <property type="match status" value="1"/>
</dbReference>
<evidence type="ECO:0000313" key="3">
    <source>
        <dbReference type="Proteomes" id="UP000499080"/>
    </source>
</evidence>
<dbReference type="InterPro" id="IPR052709">
    <property type="entry name" value="Transposase-MT_Hybrid"/>
</dbReference>
<dbReference type="Pfam" id="PF17906">
    <property type="entry name" value="HTH_48"/>
    <property type="match status" value="1"/>
</dbReference>
<reference evidence="2 3" key="1">
    <citation type="journal article" date="2019" name="Sci. Rep.">
        <title>Orb-weaving spider Araneus ventricosus genome elucidates the spidroin gene catalogue.</title>
        <authorList>
            <person name="Kono N."/>
            <person name="Nakamura H."/>
            <person name="Ohtoshi R."/>
            <person name="Moran D.A.P."/>
            <person name="Shinohara A."/>
            <person name="Yoshida Y."/>
            <person name="Fujiwara M."/>
            <person name="Mori M."/>
            <person name="Tomita M."/>
            <person name="Arakawa K."/>
        </authorList>
    </citation>
    <scope>NUCLEOTIDE SEQUENCE [LARGE SCALE GENOMIC DNA]</scope>
</reference>
<dbReference type="Proteomes" id="UP000499080">
    <property type="component" value="Unassembled WGS sequence"/>
</dbReference>
<comment type="caution">
    <text evidence="2">The sequence shown here is derived from an EMBL/GenBank/DDBJ whole genome shotgun (WGS) entry which is preliminary data.</text>
</comment>
<name>A0A4Y2FM44_ARAVE</name>
<dbReference type="OrthoDB" id="10017160at2759"/>